<dbReference type="AlphaFoldDB" id="A0A1N6RW54"/>
<dbReference type="GO" id="GO:0003871">
    <property type="term" value="F:5-methyltetrahydropteroyltriglutamate-homocysteine S-methyltransferase activity"/>
    <property type="evidence" value="ECO:0007669"/>
    <property type="project" value="InterPro"/>
</dbReference>
<proteinExistence type="predicted"/>
<keyword evidence="3" id="KW-1185">Reference proteome</keyword>
<evidence type="ECO:0000259" key="1">
    <source>
        <dbReference type="Pfam" id="PF08267"/>
    </source>
</evidence>
<evidence type="ECO:0000313" key="2">
    <source>
        <dbReference type="EMBL" id="SIQ33114.1"/>
    </source>
</evidence>
<dbReference type="GO" id="GO:0032259">
    <property type="term" value="P:methylation"/>
    <property type="evidence" value="ECO:0007669"/>
    <property type="project" value="UniProtKB-KW"/>
</dbReference>
<dbReference type="Pfam" id="PF08267">
    <property type="entry name" value="Meth_synt_1"/>
    <property type="match status" value="1"/>
</dbReference>
<dbReference type="EMBL" id="FTMA01000001">
    <property type="protein sequence ID" value="SIQ33114.1"/>
    <property type="molecule type" value="Genomic_DNA"/>
</dbReference>
<dbReference type="Gene3D" id="3.20.20.210">
    <property type="match status" value="1"/>
</dbReference>
<keyword evidence="2" id="KW-0808">Transferase</keyword>
<accession>A0A1N6RW54</accession>
<dbReference type="InterPro" id="IPR038071">
    <property type="entry name" value="UROD/MetE-like_sf"/>
</dbReference>
<organism evidence="2 3">
    <name type="scientific">Maribacter ulvicola</name>
    <dbReference type="NCBI Taxonomy" id="228959"/>
    <lineage>
        <taxon>Bacteria</taxon>
        <taxon>Pseudomonadati</taxon>
        <taxon>Bacteroidota</taxon>
        <taxon>Flavobacteriia</taxon>
        <taxon>Flavobacteriales</taxon>
        <taxon>Flavobacteriaceae</taxon>
        <taxon>Maribacter</taxon>
    </lineage>
</organism>
<evidence type="ECO:0000313" key="3">
    <source>
        <dbReference type="Proteomes" id="UP000186953"/>
    </source>
</evidence>
<feature type="domain" description="Cobalamin-independent methionine synthase MetE N-terminal" evidence="1">
    <location>
        <begin position="3"/>
        <end position="129"/>
    </location>
</feature>
<gene>
    <name evidence="2" type="ORF">SAMN05421797_1011422</name>
</gene>
<dbReference type="GO" id="GO:0008652">
    <property type="term" value="P:amino acid biosynthetic process"/>
    <property type="evidence" value="ECO:0007669"/>
    <property type="project" value="InterPro"/>
</dbReference>
<dbReference type="SUPFAM" id="SSF51726">
    <property type="entry name" value="UROD/MetE-like"/>
    <property type="match status" value="1"/>
</dbReference>
<dbReference type="STRING" id="228959.SAMN05421797_1011422"/>
<protein>
    <submittedName>
        <fullName evidence="2">5-methyltetrahydropteroyltriglutamate--homocysteine methyltransferase</fullName>
    </submittedName>
</protein>
<reference evidence="3" key="1">
    <citation type="submission" date="2017-01" db="EMBL/GenBank/DDBJ databases">
        <authorList>
            <person name="Varghese N."/>
            <person name="Submissions S."/>
        </authorList>
    </citation>
    <scope>NUCLEOTIDE SEQUENCE [LARGE SCALE GENOMIC DNA]</scope>
    <source>
        <strain evidence="3">DSM 15366</strain>
    </source>
</reference>
<dbReference type="PANTHER" id="PTHR30519">
    <property type="entry name" value="5-METHYLTETRAHYDROPTEROYLTRIGLUTAMATE--HOMOCYSTEINE METHYLTRANSFERASE"/>
    <property type="match status" value="1"/>
</dbReference>
<keyword evidence="2" id="KW-0489">Methyltransferase</keyword>
<dbReference type="Proteomes" id="UP000186953">
    <property type="component" value="Unassembled WGS sequence"/>
</dbReference>
<name>A0A1N6RW54_9FLAO</name>
<dbReference type="InterPro" id="IPR013215">
    <property type="entry name" value="Cbl-indep_Met_Synth_N"/>
</dbReference>
<sequence length="131" mass="15465">MKTIVLGYPRVEEKRELKKATEKFCKNDISEDDLSAIMRGLRKKTWQTQQDQGIDFISTNDFSLYDQVWDMCITLGCIPDRFKNLDALQQYFAMARGYQDNDIDVTAMEMTKWFDTNYHYIVPELVKKTVL</sequence>
<dbReference type="GO" id="GO:0008270">
    <property type="term" value="F:zinc ion binding"/>
    <property type="evidence" value="ECO:0007669"/>
    <property type="project" value="InterPro"/>
</dbReference>